<feature type="transmembrane region" description="Helical" evidence="6">
    <location>
        <begin position="1262"/>
        <end position="1285"/>
    </location>
</feature>
<evidence type="ECO:0000259" key="7">
    <source>
        <dbReference type="PROSITE" id="PS50157"/>
    </source>
</evidence>
<evidence type="ECO:0000256" key="4">
    <source>
        <dbReference type="PROSITE-ProRule" id="PRU00042"/>
    </source>
</evidence>
<feature type="transmembrane region" description="Helical" evidence="6">
    <location>
        <begin position="719"/>
        <end position="743"/>
    </location>
</feature>
<feature type="transmembrane region" description="Helical" evidence="6">
    <location>
        <begin position="755"/>
        <end position="778"/>
    </location>
</feature>
<feature type="domain" description="C2H2-type" evidence="7">
    <location>
        <begin position="62"/>
        <end position="85"/>
    </location>
</feature>
<dbReference type="SUPFAM" id="SSF57667">
    <property type="entry name" value="beta-beta-alpha zinc fingers"/>
    <property type="match status" value="3"/>
</dbReference>
<dbReference type="GO" id="GO:0008270">
    <property type="term" value="F:zinc ion binding"/>
    <property type="evidence" value="ECO:0007669"/>
    <property type="project" value="UniProtKB-KW"/>
</dbReference>
<keyword evidence="2 6" id="KW-1133">Transmembrane helix</keyword>
<proteinExistence type="predicted"/>
<feature type="transmembrane region" description="Helical" evidence="6">
    <location>
        <begin position="1100"/>
        <end position="1118"/>
    </location>
</feature>
<feature type="transmembrane region" description="Helical" evidence="6">
    <location>
        <begin position="487"/>
        <end position="506"/>
    </location>
</feature>
<feature type="transmembrane region" description="Helical" evidence="6">
    <location>
        <begin position="663"/>
        <end position="681"/>
    </location>
</feature>
<dbReference type="Pfam" id="PF00096">
    <property type="entry name" value="zf-C2H2"/>
    <property type="match status" value="2"/>
</dbReference>
<evidence type="ECO:0000256" key="2">
    <source>
        <dbReference type="ARBA" id="ARBA00022989"/>
    </source>
</evidence>
<evidence type="ECO:0000256" key="6">
    <source>
        <dbReference type="SAM" id="Phobius"/>
    </source>
</evidence>
<feature type="domain" description="C2H2-type" evidence="7">
    <location>
        <begin position="89"/>
        <end position="113"/>
    </location>
</feature>
<dbReference type="InParanoid" id="A0A2P6NVC1"/>
<dbReference type="Gene3D" id="1.20.1250.20">
    <property type="entry name" value="MFS general substrate transporter like domains"/>
    <property type="match status" value="4"/>
</dbReference>
<keyword evidence="4" id="KW-0862">Zinc</keyword>
<dbReference type="PROSITE" id="PS00028">
    <property type="entry name" value="ZINC_FINGER_C2H2_1"/>
    <property type="match status" value="5"/>
</dbReference>
<feature type="transmembrane region" description="Helical" evidence="6">
    <location>
        <begin position="1056"/>
        <end position="1074"/>
    </location>
</feature>
<dbReference type="Pfam" id="PF07690">
    <property type="entry name" value="MFS_1"/>
    <property type="match status" value="2"/>
</dbReference>
<keyword evidence="3 6" id="KW-0472">Membrane</keyword>
<dbReference type="PROSITE" id="PS50157">
    <property type="entry name" value="ZINC_FINGER_C2H2_2"/>
    <property type="match status" value="6"/>
</dbReference>
<feature type="transmembrane region" description="Helical" evidence="6">
    <location>
        <begin position="784"/>
        <end position="807"/>
    </location>
</feature>
<feature type="transmembrane region" description="Helical" evidence="6">
    <location>
        <begin position="901"/>
        <end position="924"/>
    </location>
</feature>
<feature type="transmembrane region" description="Helical" evidence="6">
    <location>
        <begin position="963"/>
        <end position="982"/>
    </location>
</feature>
<keyword evidence="4" id="KW-0863">Zinc-finger</keyword>
<feature type="transmembrane region" description="Helical" evidence="6">
    <location>
        <begin position="628"/>
        <end position="651"/>
    </location>
</feature>
<dbReference type="InterPro" id="IPR036259">
    <property type="entry name" value="MFS_trans_sf"/>
</dbReference>
<dbReference type="PANTHER" id="PTHR23121">
    <property type="entry name" value="SODIUM-DEPENDENT GLUCOSE TRANSPORTER 1"/>
    <property type="match status" value="1"/>
</dbReference>
<organism evidence="8 9">
    <name type="scientific">Planoprotostelium fungivorum</name>
    <dbReference type="NCBI Taxonomy" id="1890364"/>
    <lineage>
        <taxon>Eukaryota</taxon>
        <taxon>Amoebozoa</taxon>
        <taxon>Evosea</taxon>
        <taxon>Variosea</taxon>
        <taxon>Cavosteliida</taxon>
        <taxon>Cavosteliaceae</taxon>
        <taxon>Planoprotostelium</taxon>
    </lineage>
</organism>
<keyword evidence="4" id="KW-0479">Metal-binding</keyword>
<evidence type="ECO:0000313" key="9">
    <source>
        <dbReference type="Proteomes" id="UP000241769"/>
    </source>
</evidence>
<feature type="transmembrane region" description="Helical" evidence="6">
    <location>
        <begin position="460"/>
        <end position="480"/>
    </location>
</feature>
<feature type="domain" description="C2H2-type" evidence="7">
    <location>
        <begin position="5"/>
        <end position="35"/>
    </location>
</feature>
<accession>A0A2P6NVC1</accession>
<evidence type="ECO:0000313" key="8">
    <source>
        <dbReference type="EMBL" id="PRP87927.1"/>
    </source>
</evidence>
<dbReference type="InterPro" id="IPR036236">
    <property type="entry name" value="Znf_C2H2_sf"/>
</dbReference>
<feature type="transmembrane region" description="Helical" evidence="6">
    <location>
        <begin position="512"/>
        <end position="533"/>
    </location>
</feature>
<feature type="transmembrane region" description="Helical" evidence="6">
    <location>
        <begin position="580"/>
        <end position="598"/>
    </location>
</feature>
<feature type="transmembrane region" description="Helical" evidence="6">
    <location>
        <begin position="1197"/>
        <end position="1221"/>
    </location>
</feature>
<comment type="caution">
    <text evidence="8">The sequence shown here is derived from an EMBL/GenBank/DDBJ whole genome shotgun (WGS) entry which is preliminary data.</text>
</comment>
<dbReference type="InterPro" id="IPR011701">
    <property type="entry name" value="MFS"/>
</dbReference>
<dbReference type="GO" id="GO:0022857">
    <property type="term" value="F:transmembrane transporter activity"/>
    <property type="evidence" value="ECO:0007669"/>
    <property type="project" value="InterPro"/>
</dbReference>
<dbReference type="Gene3D" id="3.30.160.60">
    <property type="entry name" value="Classic Zinc Finger"/>
    <property type="match status" value="6"/>
</dbReference>
<dbReference type="EMBL" id="MDYQ01000016">
    <property type="protein sequence ID" value="PRP87927.1"/>
    <property type="molecule type" value="Genomic_DNA"/>
</dbReference>
<dbReference type="Proteomes" id="UP000241769">
    <property type="component" value="Unassembled WGS sequence"/>
</dbReference>
<keyword evidence="9" id="KW-1185">Reference proteome</keyword>
<feature type="domain" description="C2H2-type" evidence="7">
    <location>
        <begin position="148"/>
        <end position="178"/>
    </location>
</feature>
<keyword evidence="1 6" id="KW-0812">Transmembrane</keyword>
<protein>
    <recommendedName>
        <fullName evidence="7">C2H2-type domain-containing protein</fullName>
    </recommendedName>
</protein>
<feature type="transmembrane region" description="Helical" evidence="6">
    <location>
        <begin position="545"/>
        <end position="568"/>
    </location>
</feature>
<feature type="transmembrane region" description="Helical" evidence="6">
    <location>
        <begin position="1233"/>
        <end position="1256"/>
    </location>
</feature>
<reference evidence="8 9" key="1">
    <citation type="journal article" date="2018" name="Genome Biol. Evol.">
        <title>Multiple Roots of Fruiting Body Formation in Amoebozoa.</title>
        <authorList>
            <person name="Hillmann F."/>
            <person name="Forbes G."/>
            <person name="Novohradska S."/>
            <person name="Ferling I."/>
            <person name="Riege K."/>
            <person name="Groth M."/>
            <person name="Westermann M."/>
            <person name="Marz M."/>
            <person name="Spaller T."/>
            <person name="Winckler T."/>
            <person name="Schaap P."/>
            <person name="Glockner G."/>
        </authorList>
    </citation>
    <scope>NUCLEOTIDE SEQUENCE [LARGE SCALE GENOMIC DNA]</scope>
    <source>
        <strain evidence="8 9">Jena</strain>
    </source>
</reference>
<feature type="domain" description="C2H2-type" evidence="7">
    <location>
        <begin position="182"/>
        <end position="212"/>
    </location>
</feature>
<gene>
    <name evidence="8" type="ORF">PROFUN_02664</name>
</gene>
<dbReference type="SUPFAM" id="SSF103473">
    <property type="entry name" value="MFS general substrate transporter"/>
    <property type="match status" value="2"/>
</dbReference>
<feature type="region of interest" description="Disordered" evidence="5">
    <location>
        <begin position="200"/>
        <end position="285"/>
    </location>
</feature>
<evidence type="ECO:0000256" key="5">
    <source>
        <dbReference type="SAM" id="MobiDB-lite"/>
    </source>
</evidence>
<evidence type="ECO:0000256" key="1">
    <source>
        <dbReference type="ARBA" id="ARBA00022692"/>
    </source>
</evidence>
<feature type="transmembrane region" description="Helical" evidence="6">
    <location>
        <begin position="1026"/>
        <end position="1044"/>
    </location>
</feature>
<feature type="transmembrane region" description="Helical" evidence="6">
    <location>
        <begin position="693"/>
        <end position="713"/>
    </location>
</feature>
<feature type="transmembrane region" description="Helical" evidence="6">
    <location>
        <begin position="988"/>
        <end position="1014"/>
    </location>
</feature>
<feature type="domain" description="C2H2-type" evidence="7">
    <location>
        <begin position="39"/>
        <end position="61"/>
    </location>
</feature>
<feature type="transmembrane region" description="Helical" evidence="6">
    <location>
        <begin position="936"/>
        <end position="956"/>
    </location>
</feature>
<feature type="transmembrane region" description="Helical" evidence="6">
    <location>
        <begin position="1171"/>
        <end position="1191"/>
    </location>
</feature>
<name>A0A2P6NVC1_9EUKA</name>
<dbReference type="InterPro" id="IPR013087">
    <property type="entry name" value="Znf_C2H2_type"/>
</dbReference>
<sequence length="1304" mass="142965">MEERYSCQHAGCTKSYHDLCDLKRHEMSKHTGERPFKCCDEKFVKKNQLKRHETTHTGLLPYKCDQCDKRFNFPSKVKRHIANVHEINYVCSVEGCTAKFGRYLELRKHITTHKLRAGMTNCPKCDKEIRKTQLSSHLKTHEENRSKFVCNEEGCSKSFSTASNLAQHIKVKHPPDGEVPIFCCEVKGCGKIYQRKGPLTNHMKRHHSGKRPEDDAIAEDGAARQKRPRQVLSETDDSEEEQAALSETDSEEEIEGDSEDEEEEEEVIPKKRKRAPNSRAKPDFDTTVLGAYKKRQKIEPKLKPRYGLIRNLFPFTAERVTSTEPHPFVGEFAPTATPMIMDTYRALCRDRRLYKTRSGDYRIISFVLVFSGSSQKLQVMTNNAAYSVVEEDNVVDGDTPVVELQEVDASTDRGLLIEDNKPIYEEWPLMKKKVGQGSSLGPALVSIAARALTSTEEAGVVFTARGVLYLTGTAAGGFILGGKKSHLIMGIAIVTGGVAFGALTFTMNLWQMLALISIQSFCGAFLEIGANIMMMNLWRADAAPWLQALHFTYGVGAAVGPFIVGLFFEKFEGDDSAMWAFIPIGIVLFTSGFPLLFISTPQGPGEHHSSEEGQGGVKKTNVQYHLMVALMSLYLMLYVGAETSFGGWISIYAIKVYDFEDGTAAFLASAFWTSFTIGRGIAIPLSLKVSSHVMLLSDKVLSLIGLIVLMVFAYLRSVALLWCITILVGLSFASLYPACLVLLPQMGVTITSRSSSQLIIGGAIGDMVTPTLVGILMVRFGSASLLAILIIFVGISVALYLVSYLVIIPRVKEEQMREKNNSLSSSAGDFRWCQLNHISSEPISMTNATAYQPVKEDADLSETSTVELVANEVTDKGLLIDDGKITYLEESPLKKKFITALYCYQFLALGLIGSSLGPALISIAARADIKTEEAGAVFTARGAFYLAGTAVAGFVLGGPRSHLIMGVAIVISGIAFGSISFASKLWQMLVLAAIQSLAASFLEIGSNIMMMNLWRDKAAPWLQALHFNYGVGASIGPFIVALFFERLEGDDSAMWSFLPIGIILVSSGLPLLFIRTPQGPGEDVSDKEVGAGMERKNSNIPYHILVASLSVYLMLYVGAETSLGSWVSLYAIKVYGFSEGSAAFLASAFWTSFTIGRGIAIPLSLKVSSHVMLLSDKMLSLIGLIVLMVFAYLRSVALLWCIVILIGISFASMYPACLVLLPQMGVTMTSRSSSQLIVGGAIGDMVTPTVVGILMVRFEPSSLLAILVIIVGMSVALYVMAYLVLIPRVRRDQIREKTNKGDLM</sequence>
<dbReference type="OrthoDB" id="18420at2759"/>
<dbReference type="PANTHER" id="PTHR23121:SF9">
    <property type="entry name" value="SODIUM-DEPENDENT GLUCOSE TRANSPORTER 1"/>
    <property type="match status" value="1"/>
</dbReference>
<dbReference type="SMART" id="SM00355">
    <property type="entry name" value="ZnF_C2H2"/>
    <property type="match status" value="7"/>
</dbReference>
<feature type="compositionally biased region" description="Acidic residues" evidence="5">
    <location>
        <begin position="234"/>
        <end position="266"/>
    </location>
</feature>
<evidence type="ECO:0000256" key="3">
    <source>
        <dbReference type="ARBA" id="ARBA00023136"/>
    </source>
</evidence>